<comment type="caution">
    <text evidence="2">The sequence shown here is derived from an EMBL/GenBank/DDBJ whole genome shotgun (WGS) entry which is preliminary data.</text>
</comment>
<dbReference type="AlphaFoldDB" id="A0A562JE82"/>
<dbReference type="PROSITE" id="PS51257">
    <property type="entry name" value="PROKAR_LIPOPROTEIN"/>
    <property type="match status" value="1"/>
</dbReference>
<evidence type="ECO:0000259" key="1">
    <source>
        <dbReference type="Pfam" id="PF16472"/>
    </source>
</evidence>
<proteinExistence type="predicted"/>
<name>A0A562JE82_9FIRM</name>
<dbReference type="Proteomes" id="UP000315343">
    <property type="component" value="Unassembled WGS sequence"/>
</dbReference>
<feature type="domain" description="Prolow-density lipoprotein receptor-related protein 1-like beta-propeller" evidence="1">
    <location>
        <begin position="55"/>
        <end position="330"/>
    </location>
</feature>
<keyword evidence="3" id="KW-1185">Reference proteome</keyword>
<accession>A0A562JE82</accession>
<evidence type="ECO:0000313" key="2">
    <source>
        <dbReference type="EMBL" id="TWH81459.1"/>
    </source>
</evidence>
<protein>
    <submittedName>
        <fullName evidence="2">Uncharacterized protein DUF5050</fullName>
    </submittedName>
</protein>
<evidence type="ECO:0000313" key="3">
    <source>
        <dbReference type="Proteomes" id="UP000315343"/>
    </source>
</evidence>
<dbReference type="InterPro" id="IPR032485">
    <property type="entry name" value="LRP1-like_beta_prop"/>
</dbReference>
<organism evidence="2 3">
    <name type="scientific">Sedimentibacter saalensis</name>
    <dbReference type="NCBI Taxonomy" id="130788"/>
    <lineage>
        <taxon>Bacteria</taxon>
        <taxon>Bacillati</taxon>
        <taxon>Bacillota</taxon>
        <taxon>Tissierellia</taxon>
        <taxon>Sedimentibacter</taxon>
    </lineage>
</organism>
<sequence length="371" mass="44144">MYAKNISIIIILLILISILTGCNDTIDKLTNNEHIINSTDKINNSNDAVKIGEMNIGNRKCLMIKDNNTYYIDSNDKNKLYMIDNQFKNKILVCDKYVLEIVSVTDNEIYFIQVTKQNEKPSMYDVCSINKNGDSYQVVISDVIISAIFLNDKIYYYRTTDEVADMAGNMFCNFNSFDINLKEEKIIDEKILHDRQPVLYKNKIFYIGTDHNFIEYNPDTEEKKKLNVNIEFFYRYSDDNIYAYKVNTVESTILSDNTKMVIMPEMEEIYYIWEMNVTKDYIFFLAQDTKEKNEIYRLNLYRMRKDGSELKKIYFTDYTRDIIFTEHFIYNFGDKLLLYERNENNYLSSRNKFQLIDYEGNEIDSSVFNYK</sequence>
<gene>
    <name evidence="2" type="ORF">LY60_01209</name>
</gene>
<dbReference type="Pfam" id="PF16472">
    <property type="entry name" value="DUF5050"/>
    <property type="match status" value="1"/>
</dbReference>
<dbReference type="RefSeq" id="WP_170226116.1">
    <property type="nucleotide sequence ID" value="NZ_VLKH01000003.1"/>
</dbReference>
<dbReference type="EMBL" id="VLKH01000003">
    <property type="protein sequence ID" value="TWH81459.1"/>
    <property type="molecule type" value="Genomic_DNA"/>
</dbReference>
<reference evidence="2 3" key="1">
    <citation type="submission" date="2019-07" db="EMBL/GenBank/DDBJ databases">
        <title>Genomic Encyclopedia of Type Strains, Phase I: the one thousand microbial genomes (KMG-I) project.</title>
        <authorList>
            <person name="Kyrpides N."/>
        </authorList>
    </citation>
    <scope>NUCLEOTIDE SEQUENCE [LARGE SCALE GENOMIC DNA]</scope>
    <source>
        <strain evidence="2 3">DSM 13558</strain>
    </source>
</reference>